<keyword evidence="2" id="KW-0249">Electron transport</keyword>
<accession>A0A3B0Y500</accession>
<dbReference type="GO" id="GO:0005829">
    <property type="term" value="C:cytosol"/>
    <property type="evidence" value="ECO:0007669"/>
    <property type="project" value="TreeGrafter"/>
</dbReference>
<organism evidence="6">
    <name type="scientific">hydrothermal vent metagenome</name>
    <dbReference type="NCBI Taxonomy" id="652676"/>
    <lineage>
        <taxon>unclassified sequences</taxon>
        <taxon>metagenomes</taxon>
        <taxon>ecological metagenomes</taxon>
    </lineage>
</organism>
<evidence type="ECO:0000256" key="3">
    <source>
        <dbReference type="ARBA" id="ARBA00023157"/>
    </source>
</evidence>
<evidence type="ECO:0000259" key="5">
    <source>
        <dbReference type="PROSITE" id="PS51352"/>
    </source>
</evidence>
<dbReference type="CDD" id="cd02947">
    <property type="entry name" value="TRX_family"/>
    <property type="match status" value="1"/>
</dbReference>
<dbReference type="InterPro" id="IPR036249">
    <property type="entry name" value="Thioredoxin-like_sf"/>
</dbReference>
<keyword evidence="4" id="KW-0676">Redox-active center</keyword>
<dbReference type="SUPFAM" id="SSF52833">
    <property type="entry name" value="Thioredoxin-like"/>
    <property type="match status" value="1"/>
</dbReference>
<dbReference type="Pfam" id="PF00085">
    <property type="entry name" value="Thioredoxin"/>
    <property type="match status" value="1"/>
</dbReference>
<keyword evidence="3" id="KW-1015">Disulfide bond</keyword>
<dbReference type="InterPro" id="IPR017937">
    <property type="entry name" value="Thioredoxin_CS"/>
</dbReference>
<name>A0A3B0Y500_9ZZZZ</name>
<gene>
    <name evidence="6" type="ORF">MNBD_GAMMA15-2499</name>
</gene>
<proteinExistence type="predicted"/>
<evidence type="ECO:0000313" key="6">
    <source>
        <dbReference type="EMBL" id="VAW75815.1"/>
    </source>
</evidence>
<dbReference type="EMBL" id="UOFN01000051">
    <property type="protein sequence ID" value="VAW75815.1"/>
    <property type="molecule type" value="Genomic_DNA"/>
</dbReference>
<dbReference type="InterPro" id="IPR013766">
    <property type="entry name" value="Thioredoxin_domain"/>
</dbReference>
<dbReference type="PANTHER" id="PTHR45663">
    <property type="entry name" value="GEO12009P1"/>
    <property type="match status" value="1"/>
</dbReference>
<feature type="domain" description="Thioredoxin" evidence="5">
    <location>
        <begin position="1"/>
        <end position="105"/>
    </location>
</feature>
<dbReference type="PROSITE" id="PS51352">
    <property type="entry name" value="THIOREDOXIN_2"/>
    <property type="match status" value="1"/>
</dbReference>
<evidence type="ECO:0000256" key="1">
    <source>
        <dbReference type="ARBA" id="ARBA00022448"/>
    </source>
</evidence>
<dbReference type="AlphaFoldDB" id="A0A3B0Y500"/>
<dbReference type="PANTHER" id="PTHR45663:SF40">
    <property type="entry name" value="THIOREDOXIN 2"/>
    <property type="match status" value="1"/>
</dbReference>
<dbReference type="NCBIfam" id="TIGR01068">
    <property type="entry name" value="thioredoxin"/>
    <property type="match status" value="1"/>
</dbReference>
<protein>
    <submittedName>
        <fullName evidence="6">Thioredoxin</fullName>
    </submittedName>
</protein>
<evidence type="ECO:0000256" key="2">
    <source>
        <dbReference type="ARBA" id="ARBA00022982"/>
    </source>
</evidence>
<keyword evidence="1" id="KW-0813">Transport</keyword>
<dbReference type="Gene3D" id="3.40.30.10">
    <property type="entry name" value="Glutaredoxin"/>
    <property type="match status" value="1"/>
</dbReference>
<evidence type="ECO:0000256" key="4">
    <source>
        <dbReference type="ARBA" id="ARBA00023284"/>
    </source>
</evidence>
<dbReference type="PROSITE" id="PS00194">
    <property type="entry name" value="THIOREDOXIN_1"/>
    <property type="match status" value="1"/>
</dbReference>
<dbReference type="InterPro" id="IPR005746">
    <property type="entry name" value="Thioredoxin"/>
</dbReference>
<dbReference type="GO" id="GO:0015035">
    <property type="term" value="F:protein-disulfide reductase activity"/>
    <property type="evidence" value="ECO:0007669"/>
    <property type="project" value="InterPro"/>
</dbReference>
<reference evidence="6" key="1">
    <citation type="submission" date="2018-06" db="EMBL/GenBank/DDBJ databases">
        <authorList>
            <person name="Zhirakovskaya E."/>
        </authorList>
    </citation>
    <scope>NUCLEOTIDE SEQUENCE</scope>
</reference>
<sequence>MATIELGKDNLKETIDNNEIVFLDFWASWCGPCQNFAPVFEAASEANPDITFCKIDTEAETELAANFQVRSIPMLAILREGIMVFSQAGALPASALDQLIEQVRSLDMDKVRADIAEKQAKQQS</sequence>
<dbReference type="PRINTS" id="PR00421">
    <property type="entry name" value="THIOREDOXIN"/>
</dbReference>